<proteinExistence type="predicted"/>
<dbReference type="PROSITE" id="PS51257">
    <property type="entry name" value="PROKAR_LIPOPROTEIN"/>
    <property type="match status" value="1"/>
</dbReference>
<evidence type="ECO:0008006" key="4">
    <source>
        <dbReference type="Google" id="ProtNLM"/>
    </source>
</evidence>
<evidence type="ECO:0000313" key="3">
    <source>
        <dbReference type="Proteomes" id="UP000638313"/>
    </source>
</evidence>
<feature type="region of interest" description="Disordered" evidence="1">
    <location>
        <begin position="147"/>
        <end position="170"/>
    </location>
</feature>
<sequence length="170" mass="16775">MQVRKAAQITGAALVAAVLMTGCSSGSDDKKNKGDATPPPAPSATAAPTQGGSGAAGATDGGYAAQTADGLVGLSLSAGTATLVSDGGKHLCTGTVRGKSIDLKCPDGSTKRTMGLIEKSDATSMVVFWEGGDRETFVKKADAGQLPTALPSALPSNLPTDLPGLPKPGH</sequence>
<gene>
    <name evidence="2" type="ORF">GCM10010218_42750</name>
</gene>
<reference evidence="2" key="1">
    <citation type="journal article" date="2014" name="Int. J. Syst. Evol. Microbiol.">
        <title>Complete genome sequence of Corynebacterium casei LMG S-19264T (=DSM 44701T), isolated from a smear-ripened cheese.</title>
        <authorList>
            <consortium name="US DOE Joint Genome Institute (JGI-PGF)"/>
            <person name="Walter F."/>
            <person name="Albersmeier A."/>
            <person name="Kalinowski J."/>
            <person name="Ruckert C."/>
        </authorList>
    </citation>
    <scope>NUCLEOTIDE SEQUENCE</scope>
    <source>
        <strain evidence="2">JCM 4059</strain>
    </source>
</reference>
<name>A0A919B596_9ACTN</name>
<dbReference type="Proteomes" id="UP000638313">
    <property type="component" value="Unassembled WGS sequence"/>
</dbReference>
<organism evidence="2 3">
    <name type="scientific">Streptomyces mashuensis</name>
    <dbReference type="NCBI Taxonomy" id="33904"/>
    <lineage>
        <taxon>Bacteria</taxon>
        <taxon>Bacillati</taxon>
        <taxon>Actinomycetota</taxon>
        <taxon>Actinomycetes</taxon>
        <taxon>Kitasatosporales</taxon>
        <taxon>Streptomycetaceae</taxon>
        <taxon>Streptomyces</taxon>
    </lineage>
</organism>
<evidence type="ECO:0000313" key="2">
    <source>
        <dbReference type="EMBL" id="GHF56837.1"/>
    </source>
</evidence>
<feature type="region of interest" description="Disordered" evidence="1">
    <location>
        <begin position="26"/>
        <end position="59"/>
    </location>
</feature>
<protein>
    <recommendedName>
        <fullName evidence="4">Lipoprotein</fullName>
    </recommendedName>
</protein>
<keyword evidence="3" id="KW-1185">Reference proteome</keyword>
<feature type="compositionally biased region" description="Low complexity" evidence="1">
    <location>
        <begin position="43"/>
        <end position="59"/>
    </location>
</feature>
<comment type="caution">
    <text evidence="2">The sequence shown here is derived from an EMBL/GenBank/DDBJ whole genome shotgun (WGS) entry which is preliminary data.</text>
</comment>
<dbReference type="AlphaFoldDB" id="A0A919B596"/>
<reference evidence="2" key="2">
    <citation type="submission" date="2020-09" db="EMBL/GenBank/DDBJ databases">
        <authorList>
            <person name="Sun Q."/>
            <person name="Ohkuma M."/>
        </authorList>
    </citation>
    <scope>NUCLEOTIDE SEQUENCE</scope>
    <source>
        <strain evidence="2">JCM 4059</strain>
    </source>
</reference>
<accession>A0A919B596</accession>
<dbReference type="EMBL" id="BNBD01000009">
    <property type="protein sequence ID" value="GHF56837.1"/>
    <property type="molecule type" value="Genomic_DNA"/>
</dbReference>
<evidence type="ECO:0000256" key="1">
    <source>
        <dbReference type="SAM" id="MobiDB-lite"/>
    </source>
</evidence>